<evidence type="ECO:0000256" key="2">
    <source>
        <dbReference type="SAM" id="Coils"/>
    </source>
</evidence>
<name>D1AMA9_SEBTE</name>
<keyword evidence="2" id="KW-0175">Coiled coil</keyword>
<reference evidence="5" key="1">
    <citation type="submission" date="2009-09" db="EMBL/GenBank/DDBJ databases">
        <title>The complete chromosome of Sebaldella termitidis ATCC 33386.</title>
        <authorList>
            <consortium name="US DOE Joint Genome Institute (JGI-PGF)"/>
            <person name="Lucas S."/>
            <person name="Copeland A."/>
            <person name="Lapidus A."/>
            <person name="Glavina del Rio T."/>
            <person name="Dalin E."/>
            <person name="Tice H."/>
            <person name="Bruce D."/>
            <person name="Goodwin L."/>
            <person name="Pitluck S."/>
            <person name="Kyrpides N."/>
            <person name="Mavromatis K."/>
            <person name="Ivanova N."/>
            <person name="Mikhailova N."/>
            <person name="Sims D."/>
            <person name="Meincke L."/>
            <person name="Brettin T."/>
            <person name="Detter J.C."/>
            <person name="Han C."/>
            <person name="Larimer F."/>
            <person name="Land M."/>
            <person name="Hauser L."/>
            <person name="Markowitz V."/>
            <person name="Cheng J.F."/>
            <person name="Hugenholtz P."/>
            <person name="Woyke T."/>
            <person name="Wu D."/>
            <person name="Eisen J.A."/>
        </authorList>
    </citation>
    <scope>NUCLEOTIDE SEQUENCE [LARGE SCALE GENOMIC DNA]</scope>
    <source>
        <strain evidence="5">ATCC 33386 / NCTC 11300</strain>
    </source>
</reference>
<evidence type="ECO:0000256" key="1">
    <source>
        <dbReference type="ARBA" id="ARBA00008164"/>
    </source>
</evidence>
<feature type="coiled-coil region" evidence="2">
    <location>
        <begin position="371"/>
        <end position="398"/>
    </location>
</feature>
<dbReference type="CDD" id="cd13438">
    <property type="entry name" value="SPFH_eoslipins_u2"/>
    <property type="match status" value="1"/>
</dbReference>
<dbReference type="SMART" id="SM00244">
    <property type="entry name" value="PHB"/>
    <property type="match status" value="1"/>
</dbReference>
<accession>D1AMA9</accession>
<keyword evidence="5" id="KW-1185">Reference proteome</keyword>
<protein>
    <submittedName>
        <fullName evidence="4">Band 7 protein</fullName>
    </submittedName>
</protein>
<dbReference type="InterPro" id="IPR043202">
    <property type="entry name" value="Band-7_stomatin-like"/>
</dbReference>
<dbReference type="eggNOG" id="COG0330">
    <property type="taxonomic scope" value="Bacteria"/>
</dbReference>
<feature type="domain" description="Band 7" evidence="3">
    <location>
        <begin position="266"/>
        <end position="425"/>
    </location>
</feature>
<dbReference type="KEGG" id="str:Sterm_2638"/>
<dbReference type="AlphaFoldDB" id="D1AMA9"/>
<comment type="similarity">
    <text evidence="1">Belongs to the band 7/mec-2 family.</text>
</comment>
<dbReference type="SUPFAM" id="SSF117892">
    <property type="entry name" value="Band 7/SPFH domain"/>
    <property type="match status" value="1"/>
</dbReference>
<dbReference type="PANTHER" id="PTHR10264:SF83">
    <property type="entry name" value="BLL5629 PROTEIN"/>
    <property type="match status" value="1"/>
</dbReference>
<evidence type="ECO:0000313" key="4">
    <source>
        <dbReference type="EMBL" id="ACZ09483.1"/>
    </source>
</evidence>
<evidence type="ECO:0000259" key="3">
    <source>
        <dbReference type="SMART" id="SM00244"/>
    </source>
</evidence>
<proteinExistence type="inferred from homology"/>
<reference evidence="4 5" key="2">
    <citation type="journal article" date="2010" name="Stand. Genomic Sci.">
        <title>Complete genome sequence of Sebaldella termitidis type strain (NCTC 11300).</title>
        <authorList>
            <person name="Harmon-Smith M."/>
            <person name="Celia L."/>
            <person name="Chertkov O."/>
            <person name="Lapidus A."/>
            <person name="Copeland A."/>
            <person name="Glavina Del Rio T."/>
            <person name="Nolan M."/>
            <person name="Lucas S."/>
            <person name="Tice H."/>
            <person name="Cheng J.F."/>
            <person name="Han C."/>
            <person name="Detter J.C."/>
            <person name="Bruce D."/>
            <person name="Goodwin L."/>
            <person name="Pitluck S."/>
            <person name="Pati A."/>
            <person name="Liolios K."/>
            <person name="Ivanova N."/>
            <person name="Mavromatis K."/>
            <person name="Mikhailova N."/>
            <person name="Chen A."/>
            <person name="Palaniappan K."/>
            <person name="Land M."/>
            <person name="Hauser L."/>
            <person name="Chang Y.J."/>
            <person name="Jeffries C.D."/>
            <person name="Brettin T."/>
            <person name="Goker M."/>
            <person name="Beck B."/>
            <person name="Bristow J."/>
            <person name="Eisen J.A."/>
            <person name="Markowitz V."/>
            <person name="Hugenholtz P."/>
            <person name="Kyrpides N.C."/>
            <person name="Klenk H.P."/>
            <person name="Chen F."/>
        </authorList>
    </citation>
    <scope>NUCLEOTIDE SEQUENCE [LARGE SCALE GENOMIC DNA]</scope>
    <source>
        <strain evidence="5">ATCC 33386 / NCTC 11300</strain>
    </source>
</reference>
<dbReference type="Proteomes" id="UP000000845">
    <property type="component" value="Chromosome"/>
</dbReference>
<dbReference type="Pfam" id="PF01145">
    <property type="entry name" value="Band_7"/>
    <property type="match status" value="1"/>
</dbReference>
<organism evidence="4 5">
    <name type="scientific">Sebaldella termitidis (strain ATCC 33386 / NCTC 11300)</name>
    <dbReference type="NCBI Taxonomy" id="526218"/>
    <lineage>
        <taxon>Bacteria</taxon>
        <taxon>Fusobacteriati</taxon>
        <taxon>Fusobacteriota</taxon>
        <taxon>Fusobacteriia</taxon>
        <taxon>Fusobacteriales</taxon>
        <taxon>Leptotrichiaceae</taxon>
        <taxon>Sebaldella</taxon>
    </lineage>
</organism>
<dbReference type="GO" id="GO:0005886">
    <property type="term" value="C:plasma membrane"/>
    <property type="evidence" value="ECO:0007669"/>
    <property type="project" value="InterPro"/>
</dbReference>
<dbReference type="RefSeq" id="WP_012862077.1">
    <property type="nucleotide sequence ID" value="NC_013517.1"/>
</dbReference>
<dbReference type="STRING" id="526218.Sterm_2638"/>
<gene>
    <name evidence="4" type="ordered locus">Sterm_2638</name>
</gene>
<dbReference type="InterPro" id="IPR036013">
    <property type="entry name" value="Band_7/SPFH_dom_sf"/>
</dbReference>
<dbReference type="HOGENOM" id="CLU_027197_1_1_0"/>
<evidence type="ECO:0000313" key="5">
    <source>
        <dbReference type="Proteomes" id="UP000000845"/>
    </source>
</evidence>
<dbReference type="Gene3D" id="3.30.479.30">
    <property type="entry name" value="Band 7 domain"/>
    <property type="match status" value="1"/>
</dbReference>
<dbReference type="InterPro" id="IPR001107">
    <property type="entry name" value="Band_7"/>
</dbReference>
<dbReference type="PANTHER" id="PTHR10264">
    <property type="entry name" value="BAND 7 PROTEIN-RELATED"/>
    <property type="match status" value="1"/>
</dbReference>
<dbReference type="EMBL" id="CP001739">
    <property type="protein sequence ID" value="ACZ09483.1"/>
    <property type="molecule type" value="Genomic_DNA"/>
</dbReference>
<sequence>MKYVINEGQRALVFKEGKLVDYLKEGTYNNFGFFNKIFDVHECEGQLKSEKKLDILLKNEKLKEELDVIEVDEHELLLYYRDNKFSGAYYQGKYAFWKVLGENSFRKLDLTQLFKIDTKLKNVFSQWTLNSSFDTVEVEDYNMVLYYKNGVFDDVFFEGEYAVSKKYYRNSFTKFDLRTPIVYNNTMKKMFDKNPELIDSFDIKKVKEKELLIWSQNGIYKGKYLTGEYLFWNKLEKNEFDIIDMNMDGEIDKKYHNILEKLTGTYSKFDIKDYEAGLLIKNSQYEKTLTPGIYYFWNGTDKKELINVDLRLKQTDLQGQEILTKDKITLRLNFVTQYRVTDPLKNYKKINNLENQIYILLQIVLREYVGMQNLEQLLESKNEIAEFVLERIKKEEEKYGVEFLEAGIKDIILPGDIKEILNTVLIAEKSALANTIKRREETASTRSLLNTAKVMEENKTLYRLKEMEYIEKIVEKIGNIEISGNGNILEELGKIFSRK</sequence>